<comment type="caution">
    <text evidence="18">The sequence shown here is derived from an EMBL/GenBank/DDBJ whole genome shotgun (WGS) entry which is preliminary data.</text>
</comment>
<keyword evidence="8" id="KW-0521">NADP</keyword>
<gene>
    <name evidence="18" type="primary">gb20516</name>
    <name evidence="18" type="ORF">PR202_gb20516</name>
</gene>
<dbReference type="GO" id="GO:0009809">
    <property type="term" value="P:lignin biosynthetic process"/>
    <property type="evidence" value="ECO:0007669"/>
    <property type="project" value="UniProtKB-KW"/>
</dbReference>
<evidence type="ECO:0000256" key="5">
    <source>
        <dbReference type="ARBA" id="ARBA00022723"/>
    </source>
</evidence>
<evidence type="ECO:0000256" key="6">
    <source>
        <dbReference type="ARBA" id="ARBA00022733"/>
    </source>
</evidence>
<comment type="cofactor">
    <cofactor evidence="1 16">
        <name>Zn(2+)</name>
        <dbReference type="ChEBI" id="CHEBI:29105"/>
    </cofactor>
</comment>
<feature type="domain" description="Enoyl reductase (ER)" evidence="17">
    <location>
        <begin position="224"/>
        <end position="551"/>
    </location>
</feature>
<dbReference type="InterPro" id="IPR020843">
    <property type="entry name" value="ER"/>
</dbReference>
<dbReference type="EC" id="1.1.1.195" evidence="4"/>
<evidence type="ECO:0000256" key="7">
    <source>
        <dbReference type="ARBA" id="ARBA00022833"/>
    </source>
</evidence>
<comment type="catalytic activity">
    <reaction evidence="10">
        <text>(E)-4-coumaroyl alcohol + NADP(+) = (E)-4-coumaraldehyde + NADPH + H(+)</text>
        <dbReference type="Rhea" id="RHEA:45724"/>
        <dbReference type="ChEBI" id="CHEBI:15378"/>
        <dbReference type="ChEBI" id="CHEBI:28353"/>
        <dbReference type="ChEBI" id="CHEBI:57783"/>
        <dbReference type="ChEBI" id="CHEBI:58349"/>
        <dbReference type="ChEBI" id="CHEBI:64555"/>
        <dbReference type="EC" id="1.1.1.195"/>
    </reaction>
    <physiologicalReaction direction="right-to-left" evidence="10">
        <dbReference type="Rhea" id="RHEA:45726"/>
    </physiologicalReaction>
</comment>
<dbReference type="FunFam" id="3.40.50.720:FF:000022">
    <property type="entry name" value="Cinnamyl alcohol dehydrogenase"/>
    <property type="match status" value="1"/>
</dbReference>
<dbReference type="CDD" id="cd05283">
    <property type="entry name" value="CAD1"/>
    <property type="match status" value="1"/>
</dbReference>
<evidence type="ECO:0000256" key="1">
    <source>
        <dbReference type="ARBA" id="ARBA00001947"/>
    </source>
</evidence>
<evidence type="ECO:0000256" key="12">
    <source>
        <dbReference type="ARBA" id="ARBA00049226"/>
    </source>
</evidence>
<dbReference type="Proteomes" id="UP001054889">
    <property type="component" value="Unassembled WGS sequence"/>
</dbReference>
<keyword evidence="9" id="KW-0560">Oxidoreductase</keyword>
<dbReference type="Pfam" id="PF00107">
    <property type="entry name" value="ADH_zinc_N"/>
    <property type="match status" value="1"/>
</dbReference>
<dbReference type="GO" id="GO:0045551">
    <property type="term" value="F:cinnamyl-alcohol dehydrogenase activity"/>
    <property type="evidence" value="ECO:0007669"/>
    <property type="project" value="UniProtKB-EC"/>
</dbReference>
<comment type="subunit">
    <text evidence="3">Homodimer.</text>
</comment>
<dbReference type="InterPro" id="IPR013149">
    <property type="entry name" value="ADH-like_C"/>
</dbReference>
<dbReference type="InterPro" id="IPR002328">
    <property type="entry name" value="ADH_Zn_CS"/>
</dbReference>
<sequence>MLVQSGGGPLDLNIPSVEAEGDPCKVIPPPPAVGGENGLDEDIPSAGAGGEGGSYIVMDLNMEPDLDDEAHMSSSEPSSSTPLIIDIDCRLPVVDIDSSPSTPAMASTASTSSCKRGRKSTSEAWKDFTPLFQDVNDIQVSDIVSVHNDLDVFVRFMTIDDWIPKDELPPPAATPSSRRYVSICDCAASNTPSLGFVFIVSSIIMACDSESGNCNAWAARDPSGLLSPYKFNRRSVQSGDVSLKITHCGVCYADVNWTRNMHNDSKYPLVPGHEIAGIVTEVGSDVKAFKIGDHVGVGTYVNSCQDCENCNNFLENHCSRNVYTFNGIDRDGTVTKGGYSTHIVVHERYCFKIPDGYPLEKAAPLLCAGITVYTPMMRHNMNQPGKSLGVIGLGGLGHMAVKFGKAFGLKVTVFSTSESKRDEAINLLGVENFVISSNTQQMESLKNSLDFIVDTAAGDHPFDPYLALLKVGGVMAVVCFPSEIKVHPANLNLGARTLAGSLTGGTKDIQEMVNFCAAKRIYPEIEIIKMDYINEALKRLVDRDVKYRFVIDIENSFK</sequence>
<dbReference type="AlphaFoldDB" id="A0AAV5FAU0"/>
<comment type="catalytic activity">
    <reaction evidence="14">
        <text>(E)-cinnamyl alcohol + NADP(+) = (E)-cinnamaldehyde + NADPH + H(+)</text>
        <dbReference type="Rhea" id="RHEA:10392"/>
        <dbReference type="ChEBI" id="CHEBI:15378"/>
        <dbReference type="ChEBI" id="CHEBI:16731"/>
        <dbReference type="ChEBI" id="CHEBI:33227"/>
        <dbReference type="ChEBI" id="CHEBI:57783"/>
        <dbReference type="ChEBI" id="CHEBI:58349"/>
        <dbReference type="EC" id="1.1.1.195"/>
    </reaction>
    <physiologicalReaction direction="right-to-left" evidence="14">
        <dbReference type="Rhea" id="RHEA:10394"/>
    </physiologicalReaction>
</comment>
<evidence type="ECO:0000256" key="15">
    <source>
        <dbReference type="ARBA" id="ARBA00072287"/>
    </source>
</evidence>
<dbReference type="Pfam" id="PF08240">
    <property type="entry name" value="ADH_N"/>
    <property type="match status" value="1"/>
</dbReference>
<accession>A0AAV5FAU0</accession>
<dbReference type="Gene3D" id="3.90.180.10">
    <property type="entry name" value="Medium-chain alcohol dehydrogenases, catalytic domain"/>
    <property type="match status" value="1"/>
</dbReference>
<dbReference type="SMART" id="SM00829">
    <property type="entry name" value="PKS_ER"/>
    <property type="match status" value="1"/>
</dbReference>
<evidence type="ECO:0000256" key="3">
    <source>
        <dbReference type="ARBA" id="ARBA00011738"/>
    </source>
</evidence>
<evidence type="ECO:0000313" key="18">
    <source>
        <dbReference type="EMBL" id="GJN32045.1"/>
    </source>
</evidence>
<evidence type="ECO:0000256" key="11">
    <source>
        <dbReference type="ARBA" id="ARBA00048379"/>
    </source>
</evidence>
<dbReference type="FunFam" id="3.90.180.10:FF:000004">
    <property type="entry name" value="probable cinnamyl alcohol dehydrogenase"/>
    <property type="match status" value="1"/>
</dbReference>
<evidence type="ECO:0000256" key="4">
    <source>
        <dbReference type="ARBA" id="ARBA00013171"/>
    </source>
</evidence>
<dbReference type="PROSITE" id="PS00065">
    <property type="entry name" value="D_2_HYDROXYACID_DH_1"/>
    <property type="match status" value="1"/>
</dbReference>
<comment type="catalytic activity">
    <reaction evidence="12">
        <text>(E)-caffeyl alcohol + NADP(+) = (E)-caffeyl aldehyde + NADPH + H(+)</text>
        <dbReference type="Rhea" id="RHEA:45728"/>
        <dbReference type="ChEBI" id="CHEBI:15378"/>
        <dbReference type="ChEBI" id="CHEBI:28323"/>
        <dbReference type="ChEBI" id="CHEBI:31334"/>
        <dbReference type="ChEBI" id="CHEBI:57783"/>
        <dbReference type="ChEBI" id="CHEBI:58349"/>
    </reaction>
    <physiologicalReaction direction="right-to-left" evidence="12">
        <dbReference type="Rhea" id="RHEA:45730"/>
    </physiologicalReaction>
</comment>
<dbReference type="InterPro" id="IPR013154">
    <property type="entry name" value="ADH-like_N"/>
</dbReference>
<evidence type="ECO:0000256" key="10">
    <source>
        <dbReference type="ARBA" id="ARBA00047329"/>
    </source>
</evidence>
<dbReference type="InterPro" id="IPR011032">
    <property type="entry name" value="GroES-like_sf"/>
</dbReference>
<keyword evidence="6" id="KW-0438">Lignin biosynthesis</keyword>
<evidence type="ECO:0000256" key="13">
    <source>
        <dbReference type="ARBA" id="ARBA00049311"/>
    </source>
</evidence>
<keyword evidence="7 16" id="KW-0862">Zinc</keyword>
<evidence type="ECO:0000256" key="14">
    <source>
        <dbReference type="ARBA" id="ARBA00049332"/>
    </source>
</evidence>
<dbReference type="InterPro" id="IPR047109">
    <property type="entry name" value="CAD-like"/>
</dbReference>
<evidence type="ECO:0000259" key="17">
    <source>
        <dbReference type="SMART" id="SM00829"/>
    </source>
</evidence>
<evidence type="ECO:0000256" key="9">
    <source>
        <dbReference type="ARBA" id="ARBA00023002"/>
    </source>
</evidence>
<dbReference type="InterPro" id="IPR029752">
    <property type="entry name" value="D-isomer_DH_CS1"/>
</dbReference>
<comment type="catalytic activity">
    <reaction evidence="11">
        <text>(E)-sinapyl alcohol + NADP(+) = (E)-sinapaldehyde + NADPH + H(+)</text>
        <dbReference type="Rhea" id="RHEA:45704"/>
        <dbReference type="ChEBI" id="CHEBI:15378"/>
        <dbReference type="ChEBI" id="CHEBI:27949"/>
        <dbReference type="ChEBI" id="CHEBI:57783"/>
        <dbReference type="ChEBI" id="CHEBI:58349"/>
        <dbReference type="ChEBI" id="CHEBI:64557"/>
        <dbReference type="EC" id="1.1.1.195"/>
    </reaction>
    <physiologicalReaction direction="right-to-left" evidence="11">
        <dbReference type="Rhea" id="RHEA:45706"/>
    </physiologicalReaction>
</comment>
<keyword evidence="19" id="KW-1185">Reference proteome</keyword>
<reference evidence="18" key="1">
    <citation type="journal article" date="2018" name="DNA Res.">
        <title>Multiple hybrid de novo genome assembly of finger millet, an orphan allotetraploid crop.</title>
        <authorList>
            <person name="Hatakeyama M."/>
            <person name="Aluri S."/>
            <person name="Balachadran M.T."/>
            <person name="Sivarajan S.R."/>
            <person name="Patrignani A."/>
            <person name="Gruter S."/>
            <person name="Poveda L."/>
            <person name="Shimizu-Inatsugi R."/>
            <person name="Baeten J."/>
            <person name="Francoijs K.J."/>
            <person name="Nataraja K.N."/>
            <person name="Reddy Y.A.N."/>
            <person name="Phadnis S."/>
            <person name="Ravikumar R.L."/>
            <person name="Schlapbach R."/>
            <person name="Sreeman S.M."/>
            <person name="Shimizu K.K."/>
        </authorList>
    </citation>
    <scope>NUCLEOTIDE SEQUENCE</scope>
</reference>
<evidence type="ECO:0000313" key="19">
    <source>
        <dbReference type="Proteomes" id="UP001054889"/>
    </source>
</evidence>
<comment type="similarity">
    <text evidence="16">Belongs to the zinc-containing alcohol dehydrogenase family.</text>
</comment>
<dbReference type="GO" id="GO:0008270">
    <property type="term" value="F:zinc ion binding"/>
    <property type="evidence" value="ECO:0007669"/>
    <property type="project" value="InterPro"/>
</dbReference>
<evidence type="ECO:0000256" key="8">
    <source>
        <dbReference type="ARBA" id="ARBA00022857"/>
    </source>
</evidence>
<dbReference type="PANTHER" id="PTHR42683">
    <property type="entry name" value="ALDEHYDE REDUCTASE"/>
    <property type="match status" value="1"/>
</dbReference>
<dbReference type="InterPro" id="IPR036291">
    <property type="entry name" value="NAD(P)-bd_dom_sf"/>
</dbReference>
<proteinExistence type="inferred from homology"/>
<dbReference type="SUPFAM" id="SSF50129">
    <property type="entry name" value="GroES-like"/>
    <property type="match status" value="1"/>
</dbReference>
<dbReference type="Gene3D" id="3.40.50.720">
    <property type="entry name" value="NAD(P)-binding Rossmann-like Domain"/>
    <property type="match status" value="1"/>
</dbReference>
<dbReference type="EMBL" id="BQKI01000083">
    <property type="protein sequence ID" value="GJN32045.1"/>
    <property type="molecule type" value="Genomic_DNA"/>
</dbReference>
<reference evidence="18" key="2">
    <citation type="submission" date="2021-12" db="EMBL/GenBank/DDBJ databases">
        <title>Resequencing data analysis of finger millet.</title>
        <authorList>
            <person name="Hatakeyama M."/>
            <person name="Aluri S."/>
            <person name="Balachadran M.T."/>
            <person name="Sivarajan S.R."/>
            <person name="Poveda L."/>
            <person name="Shimizu-Inatsugi R."/>
            <person name="Schlapbach R."/>
            <person name="Sreeman S.M."/>
            <person name="Shimizu K.K."/>
        </authorList>
    </citation>
    <scope>NUCLEOTIDE SEQUENCE</scope>
</reference>
<evidence type="ECO:0000256" key="16">
    <source>
        <dbReference type="RuleBase" id="RU361277"/>
    </source>
</evidence>
<comment type="pathway">
    <text evidence="2">Aromatic compound metabolism; phenylpropanoid biosynthesis.</text>
</comment>
<dbReference type="PROSITE" id="PS00059">
    <property type="entry name" value="ADH_ZINC"/>
    <property type="match status" value="1"/>
</dbReference>
<dbReference type="SUPFAM" id="SSF51735">
    <property type="entry name" value="NAD(P)-binding Rossmann-fold domains"/>
    <property type="match status" value="1"/>
</dbReference>
<evidence type="ECO:0000256" key="2">
    <source>
        <dbReference type="ARBA" id="ARBA00004928"/>
    </source>
</evidence>
<keyword evidence="5 16" id="KW-0479">Metal-binding</keyword>
<protein>
    <recommendedName>
        <fullName evidence="15">Probable cinnamyl alcohol dehydrogenase</fullName>
        <ecNumber evidence="4">1.1.1.195</ecNumber>
    </recommendedName>
</protein>
<name>A0AAV5FAU0_ELECO</name>
<comment type="catalytic activity">
    <reaction evidence="13">
        <text>(E)-coniferol + NADP(+) = (E)-coniferaldehyde + NADPH + H(+)</text>
        <dbReference type="Rhea" id="RHEA:22444"/>
        <dbReference type="ChEBI" id="CHEBI:15378"/>
        <dbReference type="ChEBI" id="CHEBI:16547"/>
        <dbReference type="ChEBI" id="CHEBI:17745"/>
        <dbReference type="ChEBI" id="CHEBI:57783"/>
        <dbReference type="ChEBI" id="CHEBI:58349"/>
        <dbReference type="EC" id="1.1.1.195"/>
    </reaction>
    <physiologicalReaction direction="right-to-left" evidence="13">
        <dbReference type="Rhea" id="RHEA:22446"/>
    </physiologicalReaction>
</comment>
<organism evidence="18 19">
    <name type="scientific">Eleusine coracana subsp. coracana</name>
    <dbReference type="NCBI Taxonomy" id="191504"/>
    <lineage>
        <taxon>Eukaryota</taxon>
        <taxon>Viridiplantae</taxon>
        <taxon>Streptophyta</taxon>
        <taxon>Embryophyta</taxon>
        <taxon>Tracheophyta</taxon>
        <taxon>Spermatophyta</taxon>
        <taxon>Magnoliopsida</taxon>
        <taxon>Liliopsida</taxon>
        <taxon>Poales</taxon>
        <taxon>Poaceae</taxon>
        <taxon>PACMAD clade</taxon>
        <taxon>Chloridoideae</taxon>
        <taxon>Cynodonteae</taxon>
        <taxon>Eleusininae</taxon>
        <taxon>Eleusine</taxon>
    </lineage>
</organism>